<comment type="caution">
    <text evidence="1">The sequence shown here is derived from an EMBL/GenBank/DDBJ whole genome shotgun (WGS) entry which is preliminary data.</text>
</comment>
<dbReference type="NCBIfam" id="TIGR03511">
    <property type="entry name" value="GldH_lipo"/>
    <property type="match status" value="1"/>
</dbReference>
<gene>
    <name evidence="1" type="ORF">HHU12_19505</name>
</gene>
<dbReference type="EMBL" id="JABANE010000057">
    <property type="protein sequence ID" value="NME70171.1"/>
    <property type="molecule type" value="Genomic_DNA"/>
</dbReference>
<keyword evidence="1" id="KW-0449">Lipoprotein</keyword>
<protein>
    <submittedName>
        <fullName evidence="1">Gliding motility lipoprotein GldH</fullName>
    </submittedName>
</protein>
<dbReference type="Proteomes" id="UP000576082">
    <property type="component" value="Unassembled WGS sequence"/>
</dbReference>
<evidence type="ECO:0000313" key="2">
    <source>
        <dbReference type="Proteomes" id="UP000576082"/>
    </source>
</evidence>
<organism evidence="1 2">
    <name type="scientific">Flammeovirga aprica JL-4</name>
    <dbReference type="NCBI Taxonomy" id="694437"/>
    <lineage>
        <taxon>Bacteria</taxon>
        <taxon>Pseudomonadati</taxon>
        <taxon>Bacteroidota</taxon>
        <taxon>Cytophagia</taxon>
        <taxon>Cytophagales</taxon>
        <taxon>Flammeovirgaceae</taxon>
        <taxon>Flammeovirga</taxon>
    </lineage>
</organism>
<evidence type="ECO:0000313" key="1">
    <source>
        <dbReference type="EMBL" id="NME70171.1"/>
    </source>
</evidence>
<dbReference type="AlphaFoldDB" id="A0A7X9RWS8"/>
<name>A0A7X9RWS8_9BACT</name>
<dbReference type="InterPro" id="IPR020018">
    <property type="entry name" value="Motility-assoc_lipoprot_GldH"/>
</dbReference>
<reference evidence="1 2" key="1">
    <citation type="submission" date="2020-04" db="EMBL/GenBank/DDBJ databases">
        <title>Flammeovirga sp. SR4, a novel species isolated from seawater.</title>
        <authorList>
            <person name="Wang X."/>
        </authorList>
    </citation>
    <scope>NUCLEOTIDE SEQUENCE [LARGE SCALE GENOMIC DNA]</scope>
    <source>
        <strain evidence="1 2">ATCC 23126</strain>
    </source>
</reference>
<keyword evidence="2" id="KW-1185">Reference proteome</keyword>
<dbReference type="RefSeq" id="WP_169658413.1">
    <property type="nucleotide sequence ID" value="NZ_JABANE010000057.1"/>
</dbReference>
<proteinExistence type="predicted"/>
<sequence length="176" mass="20002">MSNPAKLVLPFFCVILALFNTSCDSQLVHEEFVDYGNGAWNVDSLASFNFDVEDLNTEYNLITYIRNTNDYPFQNIYIKYSLVENGTLDKVDTLITETIKDCQLFEVKTGEPFGKVERSVGNSSTGAIYTHPVALQKNMKFPKKGNYTFQIAHFMRPDELTGVIGVGYRLEKVEKK</sequence>
<accession>A0A7X9RWS8</accession>
<dbReference type="Pfam" id="PF14109">
    <property type="entry name" value="GldH_lipo"/>
    <property type="match status" value="1"/>
</dbReference>